<dbReference type="InterPro" id="IPR011041">
    <property type="entry name" value="Quinoprot_gluc/sorb_DH_b-prop"/>
</dbReference>
<dbReference type="SUPFAM" id="SSF50952">
    <property type="entry name" value="Soluble quinoprotein glucose dehydrogenase"/>
    <property type="match status" value="1"/>
</dbReference>
<dbReference type="GO" id="GO:0016491">
    <property type="term" value="F:oxidoreductase activity"/>
    <property type="evidence" value="ECO:0007669"/>
    <property type="project" value="UniProtKB-KW"/>
</dbReference>
<dbReference type="EMBL" id="CP018632">
    <property type="protein sequence ID" value="ASJ70632.1"/>
    <property type="molecule type" value="Genomic_DNA"/>
</dbReference>
<dbReference type="InterPro" id="IPR011042">
    <property type="entry name" value="6-blade_b-propeller_TolB-like"/>
</dbReference>
<evidence type="ECO:0000259" key="1">
    <source>
        <dbReference type="Pfam" id="PF07995"/>
    </source>
</evidence>
<dbReference type="InterPro" id="IPR012938">
    <property type="entry name" value="Glc/Sorbosone_DH"/>
</dbReference>
<evidence type="ECO:0000313" key="3">
    <source>
        <dbReference type="Proteomes" id="UP000250079"/>
    </source>
</evidence>
<protein>
    <submittedName>
        <fullName evidence="2">Soluble aldose sugar dehydrogenase YliI</fullName>
        <ecNumber evidence="2">1.1.5.-</ecNumber>
    </submittedName>
</protein>
<dbReference type="AlphaFoldDB" id="A0A2Z2NH69"/>
<dbReference type="KEGG" id="gai:IMCC3135_02595"/>
<proteinExistence type="predicted"/>
<keyword evidence="3" id="KW-1185">Reference proteome</keyword>
<feature type="domain" description="Glucose/Sorbosone dehydrogenase" evidence="1">
    <location>
        <begin position="86"/>
        <end position="415"/>
    </location>
</feature>
<evidence type="ECO:0000313" key="2">
    <source>
        <dbReference type="EMBL" id="ASJ70632.1"/>
    </source>
</evidence>
<accession>A0A2Z2NH69</accession>
<gene>
    <name evidence="2" type="primary">yliI_1</name>
    <name evidence="2" type="ORF">IMCC3135_02595</name>
</gene>
<reference evidence="2 3" key="1">
    <citation type="submission" date="2016-12" db="EMBL/GenBank/DDBJ databases">
        <authorList>
            <person name="Song W.-J."/>
            <person name="Kurnit D.M."/>
        </authorList>
    </citation>
    <scope>NUCLEOTIDE SEQUENCE [LARGE SCALE GENOMIC DNA]</scope>
    <source>
        <strain evidence="2 3">IMCC3135</strain>
    </source>
</reference>
<dbReference type="Pfam" id="PF07995">
    <property type="entry name" value="GSDH"/>
    <property type="match status" value="1"/>
</dbReference>
<dbReference type="PANTHER" id="PTHR19328">
    <property type="entry name" value="HEDGEHOG-INTERACTING PROTEIN"/>
    <property type="match status" value="1"/>
</dbReference>
<dbReference type="Proteomes" id="UP000250079">
    <property type="component" value="Chromosome"/>
</dbReference>
<organism evidence="2 3">
    <name type="scientific">Granulosicoccus antarcticus IMCC3135</name>
    <dbReference type="NCBI Taxonomy" id="1192854"/>
    <lineage>
        <taxon>Bacteria</taxon>
        <taxon>Pseudomonadati</taxon>
        <taxon>Pseudomonadota</taxon>
        <taxon>Gammaproteobacteria</taxon>
        <taxon>Chromatiales</taxon>
        <taxon>Granulosicoccaceae</taxon>
        <taxon>Granulosicoccus</taxon>
    </lineage>
</organism>
<dbReference type="EC" id="1.1.5.-" evidence="2"/>
<name>A0A2Z2NH69_9GAMM</name>
<dbReference type="PANTHER" id="PTHR19328:SF75">
    <property type="entry name" value="ALDOSE SUGAR DEHYDROGENASE YLII"/>
    <property type="match status" value="1"/>
</dbReference>
<dbReference type="Gene3D" id="2.120.10.30">
    <property type="entry name" value="TolB, C-terminal domain"/>
    <property type="match status" value="1"/>
</dbReference>
<keyword evidence="2" id="KW-0560">Oxidoreductase</keyword>
<sequence>MMQRLGGSPQFPYSVKKSLDRNFDMTRTRLMLAVALAAAPALLSAQDFNVTPPNSPEQRPAFEGQTRAPVIDQGVELQQEIIAEGLSNPWGMDQLPDGSWLVTERAGTLRSVSTEGVLSDPIKGLPEVDARGQGGLLDVLIAEDFAKTRRVWWSYAEPRGNGKNATAVATGVLSPDRTELEDVQLIFQQQPAWSSTAHFGSRLAFDREGALFITTGERSQREPRQLAQDVSTTLGKVVRIDPMGGPASGNPTIEGALPEIWSYGHRNPQSAALGPDGALWTVEHGPRGGDELNRPEAGLNYGWPVVTYGEEYSGSPIGQGITAESEFEQPLYYWDPVIAPSGMAFYEGELFSDWQGSVLIGGLAGQALVRLELDGTRVTGEARYLQGQGRVRDVDVAQDGSVIILTDSGDGVMLRLKPGR</sequence>